<accession>A0A2P2Q6C3</accession>
<dbReference type="AlphaFoldDB" id="A0A2P2Q6C3"/>
<protein>
    <submittedName>
        <fullName evidence="1">Uncharacterized protein</fullName>
    </submittedName>
</protein>
<evidence type="ECO:0000313" key="1">
    <source>
        <dbReference type="EMBL" id="MBX62429.1"/>
    </source>
</evidence>
<organism evidence="1">
    <name type="scientific">Rhizophora mucronata</name>
    <name type="common">Asiatic mangrove</name>
    <dbReference type="NCBI Taxonomy" id="61149"/>
    <lineage>
        <taxon>Eukaryota</taxon>
        <taxon>Viridiplantae</taxon>
        <taxon>Streptophyta</taxon>
        <taxon>Embryophyta</taxon>
        <taxon>Tracheophyta</taxon>
        <taxon>Spermatophyta</taxon>
        <taxon>Magnoliopsida</taxon>
        <taxon>eudicotyledons</taxon>
        <taxon>Gunneridae</taxon>
        <taxon>Pentapetalae</taxon>
        <taxon>rosids</taxon>
        <taxon>fabids</taxon>
        <taxon>Malpighiales</taxon>
        <taxon>Rhizophoraceae</taxon>
        <taxon>Rhizophora</taxon>
    </lineage>
</organism>
<dbReference type="EMBL" id="GGEC01081945">
    <property type="protein sequence ID" value="MBX62429.1"/>
    <property type="molecule type" value="Transcribed_RNA"/>
</dbReference>
<sequence>MSLVISFMALYKDFPRNGDVFGKNKGTKM</sequence>
<proteinExistence type="predicted"/>
<reference evidence="1" key="1">
    <citation type="submission" date="2018-02" db="EMBL/GenBank/DDBJ databases">
        <title>Rhizophora mucronata_Transcriptome.</title>
        <authorList>
            <person name="Meera S.P."/>
            <person name="Sreeshan A."/>
            <person name="Augustine A."/>
        </authorList>
    </citation>
    <scope>NUCLEOTIDE SEQUENCE</scope>
    <source>
        <tissue evidence="1">Leaf</tissue>
    </source>
</reference>
<name>A0A2P2Q6C3_RHIMU</name>